<evidence type="ECO:0000313" key="1">
    <source>
        <dbReference type="EMBL" id="ABO08847.1"/>
    </source>
</evidence>
<sequence length="202" mass="22586">MTALLCMEAAQELSKRGVDTTPLEAACNPARRLAEEEEEACVLALEAGDTCPQPPPWLAPLQIYNFLSKQRRLGRHGRRLLKAVEEEARRLLMRIYEAKAALLHLPLHVLADAPPHCHRRFYFDGEAIYLTQGQCPAPTPAPRPEKAEKLIDLKAPHATAAKRLETVKAAYPELAQYLAEVEAAIERLKREYIAYVLSKGGE</sequence>
<dbReference type="EMBL" id="CP000561">
    <property type="protein sequence ID" value="ABO08847.1"/>
    <property type="molecule type" value="Genomic_DNA"/>
</dbReference>
<evidence type="ECO:0000313" key="2">
    <source>
        <dbReference type="Proteomes" id="UP000001431"/>
    </source>
</evidence>
<dbReference type="HOGENOM" id="CLU_1352152_0_0_2"/>
<name>A3MW30_PYRCJ</name>
<keyword evidence="2" id="KW-1185">Reference proteome</keyword>
<organism evidence="1 2">
    <name type="scientific">Pyrobaculum calidifontis (strain DSM 21063 / JCM 11548 / VA1)</name>
    <dbReference type="NCBI Taxonomy" id="410359"/>
    <lineage>
        <taxon>Archaea</taxon>
        <taxon>Thermoproteota</taxon>
        <taxon>Thermoprotei</taxon>
        <taxon>Thermoproteales</taxon>
        <taxon>Thermoproteaceae</taxon>
        <taxon>Pyrobaculum</taxon>
    </lineage>
</organism>
<protein>
    <submittedName>
        <fullName evidence="1">Uncharacterized protein</fullName>
    </submittedName>
</protein>
<dbReference type="KEGG" id="pcl:Pcal_1427"/>
<dbReference type="STRING" id="410359.Pcal_1427"/>
<dbReference type="AlphaFoldDB" id="A3MW30"/>
<proteinExistence type="predicted"/>
<gene>
    <name evidence="1" type="ordered locus">Pcal_1427</name>
</gene>
<accession>A3MW30</accession>
<reference evidence="1" key="1">
    <citation type="submission" date="2007-02" db="EMBL/GenBank/DDBJ databases">
        <title>Complete sequence of Pyrobaculum calidifontis JCM 11548.</title>
        <authorList>
            <consortium name="US DOE Joint Genome Institute"/>
            <person name="Copeland A."/>
            <person name="Lucas S."/>
            <person name="Lapidus A."/>
            <person name="Barry K."/>
            <person name="Glavina del Rio T."/>
            <person name="Dalin E."/>
            <person name="Tice H."/>
            <person name="Pitluck S."/>
            <person name="Chain P."/>
            <person name="Malfatti S."/>
            <person name="Shin M."/>
            <person name="Vergez L."/>
            <person name="Schmutz J."/>
            <person name="Larimer F."/>
            <person name="Land M."/>
            <person name="Hauser L."/>
            <person name="Kyrpides N."/>
            <person name="Mikhailova N."/>
            <person name="Cozen A.E."/>
            <person name="Fitz-Gibbon S.T."/>
            <person name="House C.H."/>
            <person name="Saltikov C."/>
            <person name="Lowe T.M."/>
            <person name="Richardson P."/>
        </authorList>
    </citation>
    <scope>NUCLEOTIDE SEQUENCE [LARGE SCALE GENOMIC DNA]</scope>
    <source>
        <strain evidence="1">JCM 11548</strain>
    </source>
</reference>
<dbReference type="Proteomes" id="UP000001431">
    <property type="component" value="Chromosome"/>
</dbReference>